<evidence type="ECO:0000313" key="3">
    <source>
        <dbReference type="EMBL" id="ETO14064.1"/>
    </source>
</evidence>
<name>X6MJN2_RETFI</name>
<feature type="compositionally biased region" description="Polar residues" evidence="1">
    <location>
        <begin position="215"/>
        <end position="225"/>
    </location>
</feature>
<feature type="region of interest" description="Disordered" evidence="1">
    <location>
        <begin position="205"/>
        <end position="225"/>
    </location>
</feature>
<organism evidence="3 4">
    <name type="scientific">Reticulomyxa filosa</name>
    <dbReference type="NCBI Taxonomy" id="46433"/>
    <lineage>
        <taxon>Eukaryota</taxon>
        <taxon>Sar</taxon>
        <taxon>Rhizaria</taxon>
        <taxon>Retaria</taxon>
        <taxon>Foraminifera</taxon>
        <taxon>Monothalamids</taxon>
        <taxon>Reticulomyxidae</taxon>
        <taxon>Reticulomyxa</taxon>
    </lineage>
</organism>
<keyword evidence="2" id="KW-1133">Transmembrane helix</keyword>
<gene>
    <name evidence="3" type="ORF">RFI_23304</name>
</gene>
<keyword evidence="4" id="KW-1185">Reference proteome</keyword>
<evidence type="ECO:0000256" key="2">
    <source>
        <dbReference type="SAM" id="Phobius"/>
    </source>
</evidence>
<feature type="transmembrane region" description="Helical" evidence="2">
    <location>
        <begin position="102"/>
        <end position="124"/>
    </location>
</feature>
<accession>X6MJN2</accession>
<evidence type="ECO:0000313" key="4">
    <source>
        <dbReference type="Proteomes" id="UP000023152"/>
    </source>
</evidence>
<protein>
    <submittedName>
        <fullName evidence="3">Uncharacterized protein</fullName>
    </submittedName>
</protein>
<keyword evidence="2" id="KW-0472">Membrane</keyword>
<dbReference type="AlphaFoldDB" id="X6MJN2"/>
<comment type="caution">
    <text evidence="3">The sequence shown here is derived from an EMBL/GenBank/DDBJ whole genome shotgun (WGS) entry which is preliminary data.</text>
</comment>
<feature type="transmembrane region" description="Helical" evidence="2">
    <location>
        <begin position="69"/>
        <end position="90"/>
    </location>
</feature>
<proteinExistence type="predicted"/>
<evidence type="ECO:0000256" key="1">
    <source>
        <dbReference type="SAM" id="MobiDB-lite"/>
    </source>
</evidence>
<keyword evidence="2" id="KW-0812">Transmembrane</keyword>
<dbReference type="Proteomes" id="UP000023152">
    <property type="component" value="Unassembled WGS sequence"/>
</dbReference>
<reference evidence="3 4" key="1">
    <citation type="journal article" date="2013" name="Curr. Biol.">
        <title>The Genome of the Foraminiferan Reticulomyxa filosa.</title>
        <authorList>
            <person name="Glockner G."/>
            <person name="Hulsmann N."/>
            <person name="Schleicher M."/>
            <person name="Noegel A.A."/>
            <person name="Eichinger L."/>
            <person name="Gallinger C."/>
            <person name="Pawlowski J."/>
            <person name="Sierra R."/>
            <person name="Euteneuer U."/>
            <person name="Pillet L."/>
            <person name="Moustafa A."/>
            <person name="Platzer M."/>
            <person name="Groth M."/>
            <person name="Szafranski K."/>
            <person name="Schliwa M."/>
        </authorList>
    </citation>
    <scope>NUCLEOTIDE SEQUENCE [LARGE SCALE GENOMIC DNA]</scope>
</reference>
<dbReference type="EMBL" id="ASPP01020236">
    <property type="protein sequence ID" value="ETO14064.1"/>
    <property type="molecule type" value="Genomic_DNA"/>
</dbReference>
<sequence>MAYALDTLFSEKIPDKTHISLLPFQEKLNNCLEFSVSNVSSLSRHHIALICGIGLTAASFFISGGTIPLLCSGVVGGVGLNLSYYSYAAISEESSDTATEKLFGYLAIGAANGVVSTLGNMLLFSEGENLSKCNNCLDVSNLMVTSAMTGFVTGGVNGIMNRWYEKQQNSGKNISILTSASKESSTNIATTLCKIAMTESIRKAKRDPFPKRRASTNGNDNSHLQSLTFSSSPPQVFAKLTKKTFFQNLPTNSKSSTCLQFTTQNKPMLSTLSGNKITFSKIIS</sequence>